<accession>A0A852RBV7</accession>
<reference evidence="2 3" key="1">
    <citation type="submission" date="2020-07" db="EMBL/GenBank/DDBJ databases">
        <title>Sequencing the genomes of 1000 actinobacteria strains.</title>
        <authorList>
            <person name="Klenk H.-P."/>
        </authorList>
    </citation>
    <scope>NUCLEOTIDE SEQUENCE [LARGE SCALE GENOMIC DNA]</scope>
    <source>
        <strain evidence="2 3">DSM 19082</strain>
    </source>
</reference>
<evidence type="ECO:0000313" key="2">
    <source>
        <dbReference type="EMBL" id="NYD30627.1"/>
    </source>
</evidence>
<dbReference type="Proteomes" id="UP000582231">
    <property type="component" value="Unassembled WGS sequence"/>
</dbReference>
<name>A0A852RBV7_9ACTN</name>
<proteinExistence type="predicted"/>
<evidence type="ECO:0000313" key="3">
    <source>
        <dbReference type="Proteomes" id="UP000582231"/>
    </source>
</evidence>
<evidence type="ECO:0008006" key="4">
    <source>
        <dbReference type="Google" id="ProtNLM"/>
    </source>
</evidence>
<dbReference type="AlphaFoldDB" id="A0A852RBV7"/>
<feature type="compositionally biased region" description="Low complexity" evidence="1">
    <location>
        <begin position="170"/>
        <end position="185"/>
    </location>
</feature>
<sequence length="192" mass="19641">MDVHALRPGALVSRTRWAALAVALLVAATAYGGYRAIDLASNPVPDPAVLQLGGARVELLSAEEVVGVAASDLMSGMGHNISGWVPEDQMMVQVWLRVSAGDRAAGYDAGQLRAFSPGSSRPLLPVSGTLGDGTLTPHAVVEGSVSFVVPRDWTHLTLGATGSDRSIDIPALPAAPGSSGTPAPGGEDHSHH</sequence>
<gene>
    <name evidence="2" type="ORF">BJ958_002173</name>
</gene>
<dbReference type="EMBL" id="JACCBF010000001">
    <property type="protein sequence ID" value="NYD30627.1"/>
    <property type="molecule type" value="Genomic_DNA"/>
</dbReference>
<feature type="region of interest" description="Disordered" evidence="1">
    <location>
        <begin position="165"/>
        <end position="192"/>
    </location>
</feature>
<dbReference type="RefSeq" id="WP_179726854.1">
    <property type="nucleotide sequence ID" value="NZ_BAABEF010000001.1"/>
</dbReference>
<organism evidence="2 3">
    <name type="scientific">Nocardioides kongjuensis</name>
    <dbReference type="NCBI Taxonomy" id="349522"/>
    <lineage>
        <taxon>Bacteria</taxon>
        <taxon>Bacillati</taxon>
        <taxon>Actinomycetota</taxon>
        <taxon>Actinomycetes</taxon>
        <taxon>Propionibacteriales</taxon>
        <taxon>Nocardioidaceae</taxon>
        <taxon>Nocardioides</taxon>
    </lineage>
</organism>
<keyword evidence="3" id="KW-1185">Reference proteome</keyword>
<comment type="caution">
    <text evidence="2">The sequence shown here is derived from an EMBL/GenBank/DDBJ whole genome shotgun (WGS) entry which is preliminary data.</text>
</comment>
<protein>
    <recommendedName>
        <fullName evidence="4">DUF4352 domain-containing protein</fullName>
    </recommendedName>
</protein>
<evidence type="ECO:0000256" key="1">
    <source>
        <dbReference type="SAM" id="MobiDB-lite"/>
    </source>
</evidence>